<evidence type="ECO:0000313" key="1">
    <source>
        <dbReference type="EMBL" id="KKS92749.1"/>
    </source>
</evidence>
<proteinExistence type="predicted"/>
<dbReference type="AlphaFoldDB" id="A0A0G1D4W5"/>
<name>A0A0G1D4W5_9BACT</name>
<reference evidence="1 2" key="1">
    <citation type="journal article" date="2015" name="Nature">
        <title>rRNA introns, odd ribosomes, and small enigmatic genomes across a large radiation of phyla.</title>
        <authorList>
            <person name="Brown C.T."/>
            <person name="Hug L.A."/>
            <person name="Thomas B.C."/>
            <person name="Sharon I."/>
            <person name="Castelle C.J."/>
            <person name="Singh A."/>
            <person name="Wilkins M.J."/>
            <person name="Williams K.H."/>
            <person name="Banfield J.F."/>
        </authorList>
    </citation>
    <scope>NUCLEOTIDE SEQUENCE [LARGE SCALE GENOMIC DNA]</scope>
</reference>
<dbReference type="Proteomes" id="UP000033980">
    <property type="component" value="Unassembled WGS sequence"/>
</dbReference>
<protein>
    <submittedName>
        <fullName evidence="1">Uncharacterized protein</fullName>
    </submittedName>
</protein>
<sequence>MEKEIKTWVEEMGVISGGVRISEAFIRVSCEVPTCSIIEGSRVAKEKITSTGMRTEKADFKGIPQSL</sequence>
<organism evidence="1 2">
    <name type="scientific">Candidatus Collierbacteria bacterium GW2011_GWC2_43_12</name>
    <dbReference type="NCBI Taxonomy" id="1618390"/>
    <lineage>
        <taxon>Bacteria</taxon>
        <taxon>Candidatus Collieribacteriota</taxon>
    </lineage>
</organism>
<comment type="caution">
    <text evidence="1">The sequence shown here is derived from an EMBL/GenBank/DDBJ whole genome shotgun (WGS) entry which is preliminary data.</text>
</comment>
<accession>A0A0G1D4W5</accession>
<evidence type="ECO:0000313" key="2">
    <source>
        <dbReference type="Proteomes" id="UP000033980"/>
    </source>
</evidence>
<dbReference type="EMBL" id="LCFK01000036">
    <property type="protein sequence ID" value="KKS92749.1"/>
    <property type="molecule type" value="Genomic_DNA"/>
</dbReference>
<gene>
    <name evidence="1" type="ORF">UV68_C0036G0013</name>
</gene>